<feature type="compositionally biased region" description="Polar residues" evidence="1">
    <location>
        <begin position="1"/>
        <end position="11"/>
    </location>
</feature>
<dbReference type="Proteomes" id="UP001165189">
    <property type="component" value="Unassembled WGS sequence"/>
</dbReference>
<gene>
    <name evidence="2" type="ORF">Aory05_000609700</name>
</gene>
<comment type="caution">
    <text evidence="2">The sequence shown here is derived from an EMBL/GenBank/DDBJ whole genome shotgun (WGS) entry which is preliminary data.</text>
</comment>
<sequence length="111" mass="12332">MPSSDCLRTSNPLSSLSSPQPPKDNSKETSKENQLIRDKPLEPPLLPQERSIVKSYGGWTNFLLSYGLKPWNDEYAEGGLMILKGLVECYSDSGDWDSFCLCVLWVGSSNS</sequence>
<organism evidence="2 3">
    <name type="scientific">Aspergillus oryzae var. brunneus</name>
    <dbReference type="NCBI Taxonomy" id="332754"/>
    <lineage>
        <taxon>Eukaryota</taxon>
        <taxon>Fungi</taxon>
        <taxon>Dikarya</taxon>
        <taxon>Ascomycota</taxon>
        <taxon>Pezizomycotina</taxon>
        <taxon>Eurotiomycetes</taxon>
        <taxon>Eurotiomycetidae</taxon>
        <taxon>Eurotiales</taxon>
        <taxon>Aspergillaceae</taxon>
        <taxon>Aspergillus</taxon>
        <taxon>Aspergillus subgen. Circumdati</taxon>
    </lineage>
</organism>
<feature type="region of interest" description="Disordered" evidence="1">
    <location>
        <begin position="1"/>
        <end position="44"/>
    </location>
</feature>
<evidence type="ECO:0000313" key="2">
    <source>
        <dbReference type="EMBL" id="GMG47357.1"/>
    </source>
</evidence>
<evidence type="ECO:0000256" key="1">
    <source>
        <dbReference type="SAM" id="MobiDB-lite"/>
    </source>
</evidence>
<dbReference type="EMBL" id="BSYB01000023">
    <property type="protein sequence ID" value="GMG47357.1"/>
    <property type="molecule type" value="Genomic_DNA"/>
</dbReference>
<protein>
    <submittedName>
        <fullName evidence="2">Unnamed protein product</fullName>
    </submittedName>
</protein>
<accession>A0ABQ6KPS3</accession>
<name>A0ABQ6KPS3_ASPOZ</name>
<evidence type="ECO:0000313" key="3">
    <source>
        <dbReference type="Proteomes" id="UP001165189"/>
    </source>
</evidence>
<proteinExistence type="predicted"/>
<keyword evidence="3" id="KW-1185">Reference proteome</keyword>
<reference evidence="2" key="1">
    <citation type="submission" date="2023-04" db="EMBL/GenBank/DDBJ databases">
        <title>Aspergillus oryzae var. brunneus NBRC 4377.</title>
        <authorList>
            <person name="Ichikawa N."/>
            <person name="Sato H."/>
            <person name="Tonouchi N."/>
        </authorList>
    </citation>
    <scope>NUCLEOTIDE SEQUENCE</scope>
    <source>
        <strain evidence="2">NBRC 4377</strain>
    </source>
</reference>
<feature type="compositionally biased region" description="Basic and acidic residues" evidence="1">
    <location>
        <begin position="24"/>
        <end position="41"/>
    </location>
</feature>